<feature type="domain" description="Phospholipid/glycerol acyltransferase" evidence="1">
    <location>
        <begin position="56"/>
        <end position="185"/>
    </location>
</feature>
<dbReference type="GO" id="GO:0016746">
    <property type="term" value="F:acyltransferase activity"/>
    <property type="evidence" value="ECO:0007669"/>
    <property type="project" value="UniProtKB-KW"/>
</dbReference>
<evidence type="ECO:0000313" key="3">
    <source>
        <dbReference type="Proteomes" id="UP000515512"/>
    </source>
</evidence>
<keyword evidence="2" id="KW-0012">Acyltransferase</keyword>
<dbReference type="Pfam" id="PF01553">
    <property type="entry name" value="Acyltransferase"/>
    <property type="match status" value="1"/>
</dbReference>
<keyword evidence="3" id="KW-1185">Reference proteome</keyword>
<reference evidence="2 3" key="1">
    <citation type="submission" date="2020-07" db="EMBL/GenBank/DDBJ databases">
        <authorList>
            <person name="Zhuang K."/>
            <person name="Ran Y."/>
        </authorList>
    </citation>
    <scope>NUCLEOTIDE SEQUENCE [LARGE SCALE GENOMIC DNA]</scope>
    <source>
        <strain evidence="2 3">WCH-YHL-001</strain>
    </source>
</reference>
<dbReference type="InterPro" id="IPR002123">
    <property type="entry name" value="Plipid/glycerol_acylTrfase"/>
</dbReference>
<dbReference type="GO" id="GO:0016020">
    <property type="term" value="C:membrane"/>
    <property type="evidence" value="ECO:0007669"/>
    <property type="project" value="TreeGrafter"/>
</dbReference>
<sequence>MRLFALPSPPIGEVSEWVSRQVRDRVPEGDLGRRDPDYIARVTGPAWRAARLYFRAEVRGLDRIPASGPVLVVGNHSGGNVSPEVLVTTLAFTRHFGPDRPFYQLAHNLVMAAPLLGDAAAKFGTLAANPENARLALRSGAAVLVYPGGDWEVHRPAWEEARIDFAGRTGFLRLAWQERVPIVPMINYGAHENHLILTRGDRIARFLRLDKMLRLKVFPISLALPWGVNISDLAGHLPLPTKVTVEFLPRIDLREALGGAADPESAYDYVTGVMQAELTRLSGEHTYPVIG</sequence>
<proteinExistence type="predicted"/>
<dbReference type="Proteomes" id="UP000515512">
    <property type="component" value="Chromosome"/>
</dbReference>
<evidence type="ECO:0000259" key="1">
    <source>
        <dbReference type="Pfam" id="PF01553"/>
    </source>
</evidence>
<dbReference type="AlphaFoldDB" id="A0A7D6VEH5"/>
<accession>A0A7D6VEH5</accession>
<evidence type="ECO:0000313" key="2">
    <source>
        <dbReference type="EMBL" id="QLY28256.1"/>
    </source>
</evidence>
<dbReference type="KEGG" id="nhu:H0264_23015"/>
<protein>
    <submittedName>
        <fullName evidence="2">1-acyl-sn-glycerol-3-phosphate acyltransferase</fullName>
    </submittedName>
</protein>
<dbReference type="InterPro" id="IPR016676">
    <property type="entry name" value="P_lipid/glycerol_AcTrfase_prd"/>
</dbReference>
<dbReference type="SUPFAM" id="SSF69593">
    <property type="entry name" value="Glycerol-3-phosphate (1)-acyltransferase"/>
    <property type="match status" value="1"/>
</dbReference>
<dbReference type="PIRSF" id="PIRSF016753">
    <property type="entry name" value="P_lipid/glycerol_ac_tran_prd"/>
    <property type="match status" value="1"/>
</dbReference>
<dbReference type="EMBL" id="CP059399">
    <property type="protein sequence ID" value="QLY28256.1"/>
    <property type="molecule type" value="Genomic_DNA"/>
</dbReference>
<keyword evidence="2" id="KW-0808">Transferase</keyword>
<gene>
    <name evidence="2" type="ORF">H0264_23015</name>
</gene>
<dbReference type="PANTHER" id="PTHR22753">
    <property type="entry name" value="TRANSMEMBRANE PROTEIN 68"/>
    <property type="match status" value="1"/>
</dbReference>
<organism evidence="2 3">
    <name type="scientific">Nocardia huaxiensis</name>
    <dbReference type="NCBI Taxonomy" id="2755382"/>
    <lineage>
        <taxon>Bacteria</taxon>
        <taxon>Bacillati</taxon>
        <taxon>Actinomycetota</taxon>
        <taxon>Actinomycetes</taxon>
        <taxon>Mycobacteriales</taxon>
        <taxon>Nocardiaceae</taxon>
        <taxon>Nocardia</taxon>
    </lineage>
</organism>
<dbReference type="PANTHER" id="PTHR22753:SF14">
    <property type="entry name" value="MONOACYLGLYCEROL_DIACYLGLYCEROL O-ACYLTRANSFERASE"/>
    <property type="match status" value="1"/>
</dbReference>
<dbReference type="RefSeq" id="WP_181579464.1">
    <property type="nucleotide sequence ID" value="NZ_CP059399.1"/>
</dbReference>
<name>A0A7D6VEH5_9NOCA</name>